<protein>
    <submittedName>
        <fullName evidence="2">Uncharacterized protein</fullName>
    </submittedName>
</protein>
<name>A0A8H6ZCT4_9AGAR</name>
<sequence length="270" mass="29953">MTGLEDIPVELLYEIELYSLSTVLPITSRRLYTIFTAAPPSFRAQYILSHFEPDNARLSDVVSKILRFPLCSVTVLDAVLRAWPADASPSTGEQTSSPPSPSGGQTNPSEAEEIPDTQPSPPTQAAPELPRRLFRALGPRIDRAYTDDDAPLPLLRYLYTSPANHTSKSELSRRLCADARDHGASPTHKRGLAVLVAIRLKKLSLVRMLIERTEPGGGRGAKKRRLEDRLEVTKEMLKAAVKAKARDIAEYFMEEKGCVPDIQTLHMLVR</sequence>
<accession>A0A8H6ZCT4</accession>
<dbReference type="EMBL" id="JACAZH010000002">
    <property type="protein sequence ID" value="KAF7375037.1"/>
    <property type="molecule type" value="Genomic_DNA"/>
</dbReference>
<organism evidence="2 3">
    <name type="scientific">Mycena sanguinolenta</name>
    <dbReference type="NCBI Taxonomy" id="230812"/>
    <lineage>
        <taxon>Eukaryota</taxon>
        <taxon>Fungi</taxon>
        <taxon>Dikarya</taxon>
        <taxon>Basidiomycota</taxon>
        <taxon>Agaricomycotina</taxon>
        <taxon>Agaricomycetes</taxon>
        <taxon>Agaricomycetidae</taxon>
        <taxon>Agaricales</taxon>
        <taxon>Marasmiineae</taxon>
        <taxon>Mycenaceae</taxon>
        <taxon>Mycena</taxon>
    </lineage>
</organism>
<evidence type="ECO:0000256" key="1">
    <source>
        <dbReference type="SAM" id="MobiDB-lite"/>
    </source>
</evidence>
<comment type="caution">
    <text evidence="2">The sequence shown here is derived from an EMBL/GenBank/DDBJ whole genome shotgun (WGS) entry which is preliminary data.</text>
</comment>
<proteinExistence type="predicted"/>
<dbReference type="Proteomes" id="UP000623467">
    <property type="component" value="Unassembled WGS sequence"/>
</dbReference>
<dbReference type="AlphaFoldDB" id="A0A8H6ZCT4"/>
<gene>
    <name evidence="2" type="ORF">MSAN_00389800</name>
</gene>
<evidence type="ECO:0000313" key="2">
    <source>
        <dbReference type="EMBL" id="KAF7375037.1"/>
    </source>
</evidence>
<evidence type="ECO:0000313" key="3">
    <source>
        <dbReference type="Proteomes" id="UP000623467"/>
    </source>
</evidence>
<reference evidence="2" key="1">
    <citation type="submission" date="2020-05" db="EMBL/GenBank/DDBJ databases">
        <title>Mycena genomes resolve the evolution of fungal bioluminescence.</title>
        <authorList>
            <person name="Tsai I.J."/>
        </authorList>
    </citation>
    <scope>NUCLEOTIDE SEQUENCE</scope>
    <source>
        <strain evidence="2">160909Yilan</strain>
    </source>
</reference>
<feature type="compositionally biased region" description="Low complexity" evidence="1">
    <location>
        <begin position="88"/>
        <end position="109"/>
    </location>
</feature>
<keyword evidence="3" id="KW-1185">Reference proteome</keyword>
<dbReference type="OrthoDB" id="539213at2759"/>
<feature type="region of interest" description="Disordered" evidence="1">
    <location>
        <begin position="86"/>
        <end position="129"/>
    </location>
</feature>